<dbReference type="Proteomes" id="UP000694388">
    <property type="component" value="Unplaced"/>
</dbReference>
<dbReference type="OMA" id="HIFLPAN"/>
<reference evidence="4" key="2">
    <citation type="submission" date="2025-09" db="UniProtKB">
        <authorList>
            <consortium name="Ensembl"/>
        </authorList>
    </citation>
    <scope>IDENTIFICATION</scope>
</reference>
<organism evidence="4 5">
    <name type="scientific">Eptatretus burgeri</name>
    <name type="common">Inshore hagfish</name>
    <dbReference type="NCBI Taxonomy" id="7764"/>
    <lineage>
        <taxon>Eukaryota</taxon>
        <taxon>Metazoa</taxon>
        <taxon>Chordata</taxon>
        <taxon>Craniata</taxon>
        <taxon>Vertebrata</taxon>
        <taxon>Cyclostomata</taxon>
        <taxon>Myxini</taxon>
        <taxon>Myxiniformes</taxon>
        <taxon>Myxinidae</taxon>
        <taxon>Eptatretinae</taxon>
        <taxon>Eptatretus</taxon>
    </lineage>
</organism>
<dbReference type="InterPro" id="IPR024324">
    <property type="entry name" value="Condensin_cplx_su1_N"/>
</dbReference>
<dbReference type="GO" id="GO:0007076">
    <property type="term" value="P:mitotic chromosome condensation"/>
    <property type="evidence" value="ECO:0007669"/>
    <property type="project" value="InterPro"/>
</dbReference>
<dbReference type="InterPro" id="IPR026971">
    <property type="entry name" value="CND1/NCAPD3"/>
</dbReference>
<sequence length="835" mass="92798">MEGNESTVLDFVIPLRPDDLRCGGPGQYVVQNVHDVTALPRLLNDFKRELQLHGPNSIHNHFDTFYSVLQHFPKLRVDAKEECLELLIDAMCRFTNEVSEHLRVGTEAKRPVLLATLKMICYLLCRVAESCEAEMDLPHKSKKNQGAWAAWDELRPRCLQAISKLLQLDLRLLWNPPTPEENFVSTISRCCFKMLENGDINLVKHRGTRDSASHLLSQLVCRYNHAVGASVRVVQLLHQKENLAPALVHAVVLWVSDYHCPNAVPEVIRELVSCSFSDVGLDAAAARASASFLVDLAERQPDCVLPQMGLIVRVLEGKSYVMRNAALSVMTELIMHRLRGEGLQQGERAARDRFLETLSAHVHDTNSLVRSRVLQSIGQLVDAGALPHQCFGSIAKLAFGRLYDRTVGVCRAALSLLSSLLVHNPFAGKLSQAELLIALEKEEKAREDGKTGQGDCKENLEELEEESEGEGVGPGDGVRKGKVIERESFGKEDDCVSSDEEEEELSLSSWERARRVRVGYLQSALCFIRQMDLVLPIARCLLYSKSVFVAVEAVGYILRASEFGLLEYGEPRPDNEEGRRHDESEQREEGAQQCDGDPLQSEMLNDSTGHELIKALLPLVWSCEPRVRSAVVDAFKQIFNPSSSTKGQRLKVCDAVKQLSGLIFNSTKEQLKALEFLVCEFWSSGFFPSGMLHQLWAQLAGKDPIPLAHRRSAAMIISMLARNEPAIVESNLHTLVTVLGGGSMKEVDAVQEKGSCDYGLAADICSALSCLAPSTTRDILKESQATEGSISRSRLSANHEVFEVLIDMIFERYYKHVVMLGTLHQPQCLSDVLLG</sequence>
<feature type="compositionally biased region" description="Basic and acidic residues" evidence="2">
    <location>
        <begin position="569"/>
        <end position="590"/>
    </location>
</feature>
<dbReference type="Pfam" id="PF12922">
    <property type="entry name" value="Cnd1_N"/>
    <property type="match status" value="1"/>
</dbReference>
<protein>
    <recommendedName>
        <fullName evidence="3">Condensin complex subunit 1 N-terminal domain-containing protein</fullName>
    </recommendedName>
</protein>
<dbReference type="Ensembl" id="ENSEBUT00000002360.1">
    <property type="protein sequence ID" value="ENSEBUP00000002014.1"/>
    <property type="gene ID" value="ENSEBUG00000001615.1"/>
</dbReference>
<dbReference type="PANTHER" id="PTHR14222">
    <property type="entry name" value="CONDENSIN"/>
    <property type="match status" value="1"/>
</dbReference>
<dbReference type="GO" id="GO:0000796">
    <property type="term" value="C:condensin complex"/>
    <property type="evidence" value="ECO:0007669"/>
    <property type="project" value="TreeGrafter"/>
</dbReference>
<dbReference type="InterPro" id="IPR011989">
    <property type="entry name" value="ARM-like"/>
</dbReference>
<dbReference type="GO" id="GO:0010032">
    <property type="term" value="P:meiotic chromosome condensation"/>
    <property type="evidence" value="ECO:0007669"/>
    <property type="project" value="TreeGrafter"/>
</dbReference>
<dbReference type="GO" id="GO:0000779">
    <property type="term" value="C:condensed chromosome, centromeric region"/>
    <property type="evidence" value="ECO:0007669"/>
    <property type="project" value="TreeGrafter"/>
</dbReference>
<evidence type="ECO:0000313" key="4">
    <source>
        <dbReference type="Ensembl" id="ENSEBUP00000002014.1"/>
    </source>
</evidence>
<dbReference type="AlphaFoldDB" id="A0A8C4N7J4"/>
<feature type="region of interest" description="Disordered" evidence="2">
    <location>
        <begin position="569"/>
        <end position="600"/>
    </location>
</feature>
<evidence type="ECO:0000259" key="3">
    <source>
        <dbReference type="Pfam" id="PF12922"/>
    </source>
</evidence>
<accession>A0A8C4N7J4</accession>
<dbReference type="InterPro" id="IPR016024">
    <property type="entry name" value="ARM-type_fold"/>
</dbReference>
<name>A0A8C4N7J4_EPTBU</name>
<keyword evidence="1" id="KW-0226">DNA condensation</keyword>
<keyword evidence="5" id="KW-1185">Reference proteome</keyword>
<evidence type="ECO:0000313" key="5">
    <source>
        <dbReference type="Proteomes" id="UP000694388"/>
    </source>
</evidence>
<evidence type="ECO:0000256" key="1">
    <source>
        <dbReference type="ARBA" id="ARBA00023067"/>
    </source>
</evidence>
<reference evidence="4" key="1">
    <citation type="submission" date="2025-08" db="UniProtKB">
        <authorList>
            <consortium name="Ensembl"/>
        </authorList>
    </citation>
    <scope>IDENTIFICATION</scope>
</reference>
<dbReference type="GO" id="GO:0042393">
    <property type="term" value="F:histone binding"/>
    <property type="evidence" value="ECO:0007669"/>
    <property type="project" value="TreeGrafter"/>
</dbReference>
<dbReference type="GeneTree" id="ENSGT00940000153566"/>
<evidence type="ECO:0000256" key="2">
    <source>
        <dbReference type="SAM" id="MobiDB-lite"/>
    </source>
</evidence>
<proteinExistence type="predicted"/>
<dbReference type="SUPFAM" id="SSF48371">
    <property type="entry name" value="ARM repeat"/>
    <property type="match status" value="1"/>
</dbReference>
<feature type="region of interest" description="Disordered" evidence="2">
    <location>
        <begin position="460"/>
        <end position="479"/>
    </location>
</feature>
<dbReference type="Gene3D" id="1.25.10.10">
    <property type="entry name" value="Leucine-rich Repeat Variant"/>
    <property type="match status" value="1"/>
</dbReference>
<dbReference type="PANTHER" id="PTHR14222:SF2">
    <property type="entry name" value="CONDENSIN COMPLEX SUBUNIT 1"/>
    <property type="match status" value="1"/>
</dbReference>
<feature type="domain" description="Condensin complex subunit 1 N-terminal" evidence="3">
    <location>
        <begin position="79"/>
        <end position="229"/>
    </location>
</feature>